<dbReference type="InterPro" id="IPR036390">
    <property type="entry name" value="WH_DNA-bd_sf"/>
</dbReference>
<feature type="domain" description="O-methyltransferase C-terminal" evidence="4">
    <location>
        <begin position="144"/>
        <end position="317"/>
    </location>
</feature>
<name>A0A7W8B4E1_STRST</name>
<dbReference type="CDD" id="cd02440">
    <property type="entry name" value="AdoMet_MTases"/>
    <property type="match status" value="1"/>
</dbReference>
<gene>
    <name evidence="6" type="ORF">FHS40_009246</name>
</gene>
<dbReference type="EMBL" id="JACHJD010000073">
    <property type="protein sequence ID" value="MBB5110116.1"/>
    <property type="molecule type" value="Genomic_DNA"/>
</dbReference>
<dbReference type="InterPro" id="IPR029063">
    <property type="entry name" value="SAM-dependent_MTases_sf"/>
</dbReference>
<organism evidence="6 7">
    <name type="scientific">Streptomyces spectabilis</name>
    <dbReference type="NCBI Taxonomy" id="68270"/>
    <lineage>
        <taxon>Bacteria</taxon>
        <taxon>Bacillati</taxon>
        <taxon>Actinomycetota</taxon>
        <taxon>Actinomycetes</taxon>
        <taxon>Kitasatosporales</taxon>
        <taxon>Streptomycetaceae</taxon>
        <taxon>Streptomyces</taxon>
    </lineage>
</organism>
<evidence type="ECO:0000256" key="1">
    <source>
        <dbReference type="ARBA" id="ARBA00022603"/>
    </source>
</evidence>
<evidence type="ECO:0008006" key="8">
    <source>
        <dbReference type="Google" id="ProtNLM"/>
    </source>
</evidence>
<proteinExistence type="predicted"/>
<dbReference type="InterPro" id="IPR016461">
    <property type="entry name" value="COMT-like"/>
</dbReference>
<dbReference type="SUPFAM" id="SSF53335">
    <property type="entry name" value="S-adenosyl-L-methionine-dependent methyltransferases"/>
    <property type="match status" value="1"/>
</dbReference>
<sequence length="356" mass="40710">MTERTKKLMLSDRELKDFWLIRDGYHFFQAMAAACEFDLFTFLSRNPKSSQEQIHKHLGITPYATRALLFALATARLVEREEGGERPVYRNSKAAEKFLSHDSQYCMVPIVRRARQVYYRPMFFLYESLKTGRHVGLDDVPGKGNTIYEKLSQNPEQEKIFHQAMDATSTFFNPHLAVVEELKQVRHLVDLGGGDATNAIKLAQLFPDLRVTVYELPTVCAKADSNIARHKMEDRVRSFAGDFFKDPFPEGIDAVFMSHVNVIWSEVRNIELLRRCCEALPSKGKVICYNLTANDTETDPPGAAGMTLFFLALASGNGMAWPHRAYIEWFEQCGLTHTRTYRVKEPYDHAIIVGQK</sequence>
<evidence type="ECO:0000259" key="4">
    <source>
        <dbReference type="Pfam" id="PF00891"/>
    </source>
</evidence>
<dbReference type="Gene3D" id="3.40.50.150">
    <property type="entry name" value="Vaccinia Virus protein VP39"/>
    <property type="match status" value="1"/>
</dbReference>
<dbReference type="PANTHER" id="PTHR11746">
    <property type="entry name" value="O-METHYLTRANSFERASE"/>
    <property type="match status" value="1"/>
</dbReference>
<dbReference type="Proteomes" id="UP000549009">
    <property type="component" value="Unassembled WGS sequence"/>
</dbReference>
<dbReference type="AlphaFoldDB" id="A0A7W8B4E1"/>
<dbReference type="InterPro" id="IPR012967">
    <property type="entry name" value="COMT_dimerisation"/>
</dbReference>
<dbReference type="Pfam" id="PF08100">
    <property type="entry name" value="Dimerisation"/>
    <property type="match status" value="1"/>
</dbReference>
<dbReference type="InterPro" id="IPR001077">
    <property type="entry name" value="COMT_C"/>
</dbReference>
<dbReference type="Gene3D" id="1.20.58.1390">
    <property type="match status" value="1"/>
</dbReference>
<dbReference type="GO" id="GO:0008171">
    <property type="term" value="F:O-methyltransferase activity"/>
    <property type="evidence" value="ECO:0007669"/>
    <property type="project" value="InterPro"/>
</dbReference>
<evidence type="ECO:0000313" key="6">
    <source>
        <dbReference type="EMBL" id="MBB5110116.1"/>
    </source>
</evidence>
<evidence type="ECO:0000256" key="2">
    <source>
        <dbReference type="ARBA" id="ARBA00022679"/>
    </source>
</evidence>
<dbReference type="Pfam" id="PF00891">
    <property type="entry name" value="Methyltransf_2"/>
    <property type="match status" value="1"/>
</dbReference>
<dbReference type="PROSITE" id="PS51683">
    <property type="entry name" value="SAM_OMT_II"/>
    <property type="match status" value="1"/>
</dbReference>
<dbReference type="RefSeq" id="WP_184927263.1">
    <property type="nucleotide sequence ID" value="NZ_BMSQ01000088.1"/>
</dbReference>
<evidence type="ECO:0000256" key="3">
    <source>
        <dbReference type="ARBA" id="ARBA00022691"/>
    </source>
</evidence>
<dbReference type="PIRSF" id="PIRSF005739">
    <property type="entry name" value="O-mtase"/>
    <property type="match status" value="1"/>
</dbReference>
<evidence type="ECO:0000259" key="5">
    <source>
        <dbReference type="Pfam" id="PF08100"/>
    </source>
</evidence>
<dbReference type="PROSITE" id="PS51257">
    <property type="entry name" value="PROKAR_LIPOPROTEIN"/>
    <property type="match status" value="1"/>
</dbReference>
<keyword evidence="7" id="KW-1185">Reference proteome</keyword>
<dbReference type="GO" id="GO:0046983">
    <property type="term" value="F:protein dimerization activity"/>
    <property type="evidence" value="ECO:0007669"/>
    <property type="project" value="InterPro"/>
</dbReference>
<dbReference type="InterPro" id="IPR036388">
    <property type="entry name" value="WH-like_DNA-bd_sf"/>
</dbReference>
<keyword evidence="1" id="KW-0489">Methyltransferase</keyword>
<reference evidence="6 7" key="1">
    <citation type="submission" date="2020-08" db="EMBL/GenBank/DDBJ databases">
        <title>Genomic Encyclopedia of Type Strains, Phase III (KMG-III): the genomes of soil and plant-associated and newly described type strains.</title>
        <authorList>
            <person name="Whitman W."/>
        </authorList>
    </citation>
    <scope>NUCLEOTIDE SEQUENCE [LARGE SCALE GENOMIC DNA]</scope>
    <source>
        <strain evidence="6 7">CECT 3146</strain>
    </source>
</reference>
<dbReference type="SUPFAM" id="SSF46785">
    <property type="entry name" value="Winged helix' DNA-binding domain"/>
    <property type="match status" value="1"/>
</dbReference>
<dbReference type="GO" id="GO:0032259">
    <property type="term" value="P:methylation"/>
    <property type="evidence" value="ECO:0007669"/>
    <property type="project" value="UniProtKB-KW"/>
</dbReference>
<keyword evidence="2" id="KW-0808">Transferase</keyword>
<comment type="caution">
    <text evidence="6">The sequence shown here is derived from an EMBL/GenBank/DDBJ whole genome shotgun (WGS) entry which is preliminary data.</text>
</comment>
<protein>
    <recommendedName>
        <fullName evidence="8">Methyltransferase domain-containing protein</fullName>
    </recommendedName>
</protein>
<keyword evidence="3" id="KW-0949">S-adenosyl-L-methionine</keyword>
<dbReference type="Gene3D" id="1.10.10.10">
    <property type="entry name" value="Winged helix-like DNA-binding domain superfamily/Winged helix DNA-binding domain"/>
    <property type="match status" value="1"/>
</dbReference>
<accession>A0A7W8B4E1</accession>
<evidence type="ECO:0000313" key="7">
    <source>
        <dbReference type="Proteomes" id="UP000549009"/>
    </source>
</evidence>
<feature type="domain" description="O-methyltransferase dimerisation" evidence="5">
    <location>
        <begin position="22"/>
        <end position="100"/>
    </location>
</feature>